<dbReference type="PANTHER" id="PTHR13500">
    <property type="entry name" value="NUCLEOLAR PRERIBOSOMAL-ASSOCIATED PROTEIN 1"/>
    <property type="match status" value="1"/>
</dbReference>
<evidence type="ECO:0000259" key="1">
    <source>
        <dbReference type="Pfam" id="PF16201"/>
    </source>
</evidence>
<dbReference type="GO" id="GO:0000466">
    <property type="term" value="P:maturation of 5.8S rRNA from tricistronic rRNA transcript (SSU-rRNA, 5.8S rRNA, LSU-rRNA)"/>
    <property type="evidence" value="ECO:0007669"/>
    <property type="project" value="TreeGrafter"/>
</dbReference>
<dbReference type="EMBL" id="BLKM01000391">
    <property type="protein sequence ID" value="GFG32956.1"/>
    <property type="molecule type" value="Genomic_DNA"/>
</dbReference>
<feature type="domain" description="URB1 C-terminal" evidence="1">
    <location>
        <begin position="1163"/>
        <end position="1358"/>
    </location>
</feature>
<evidence type="ECO:0000313" key="2">
    <source>
        <dbReference type="EMBL" id="GFG32956.1"/>
    </source>
</evidence>
<protein>
    <recommendedName>
        <fullName evidence="1">URB1 C-terminal domain-containing protein</fullName>
    </recommendedName>
</protein>
<dbReference type="Proteomes" id="UP000502823">
    <property type="component" value="Unassembled WGS sequence"/>
</dbReference>
<accession>A0A6L2PKR3</accession>
<name>A0A6L2PKR3_COPFO</name>
<organism evidence="2 3">
    <name type="scientific">Coptotermes formosanus</name>
    <name type="common">Formosan subterranean termite</name>
    <dbReference type="NCBI Taxonomy" id="36987"/>
    <lineage>
        <taxon>Eukaryota</taxon>
        <taxon>Metazoa</taxon>
        <taxon>Ecdysozoa</taxon>
        <taxon>Arthropoda</taxon>
        <taxon>Hexapoda</taxon>
        <taxon>Insecta</taxon>
        <taxon>Pterygota</taxon>
        <taxon>Neoptera</taxon>
        <taxon>Polyneoptera</taxon>
        <taxon>Dictyoptera</taxon>
        <taxon>Blattodea</taxon>
        <taxon>Blattoidea</taxon>
        <taxon>Termitoidae</taxon>
        <taxon>Rhinotermitidae</taxon>
        <taxon>Coptotermes</taxon>
    </lineage>
</organism>
<proteinExistence type="predicted"/>
<dbReference type="GO" id="GO:0005730">
    <property type="term" value="C:nucleolus"/>
    <property type="evidence" value="ECO:0007669"/>
    <property type="project" value="TreeGrafter"/>
</dbReference>
<comment type="caution">
    <text evidence="2">The sequence shown here is derived from an EMBL/GenBank/DDBJ whole genome shotgun (WGS) entry which is preliminary data.</text>
</comment>
<reference evidence="3" key="1">
    <citation type="submission" date="2020-01" db="EMBL/GenBank/DDBJ databases">
        <title>Draft genome sequence of the Termite Coptotermes fromosanus.</title>
        <authorList>
            <person name="Itakura S."/>
            <person name="Yosikawa Y."/>
            <person name="Umezawa K."/>
        </authorList>
    </citation>
    <scope>NUCLEOTIDE SEQUENCE [LARGE SCALE GENOMIC DNA]</scope>
</reference>
<dbReference type="PANTHER" id="PTHR13500:SF0">
    <property type="entry name" value="NUCLEOLAR PRE-RIBOSOMAL-ASSOCIATED PROTEIN 1"/>
    <property type="match status" value="1"/>
</dbReference>
<keyword evidence="3" id="KW-1185">Reference proteome</keyword>
<dbReference type="FunCoup" id="A0A6L2PKR3">
    <property type="interactions" value="524"/>
</dbReference>
<sequence>MNPEQVLEPYADCLTAHQITNVVHTLTMPSVLLRAIGAGMLQHRQLVVRHEAVNLLLVMMRQFSRFVASIEKRNLIVDAARNLLKQNIMKQLPNTEVLLSLWNMLLLPPEENEEDESCQLDTILPELNISTHLLAIIDLFLLYNKCFPHALDVPSSINFLTDIEQILANEGDHEVVAVVQEKVLELLITLDSFAFTPDKEMFADAIHRLSHLVDYPSATIPLQARNILCTLLINTGLFEGVMSEVFVWLHCYLAVPTEHRKSVARLLISAVVRASQNPAEYIDFIIQSEEAAEDTKQILDSSRLEDMFDELLAASGDEVDGEKTQEAENTSMTATVTLSPLLPAVLETATVVCDEYQHGSTKYFISCVVIHLLHSQTSSQPLLHLVQHWPGSLPPAVLAYVCGWSPEGVPQPLKKPFGSQSPESKISKALLQPEGHSVNHVLSSNVDPSLVNNESNILSPVKESTVLFREDRSCIRDPMHVLLLYKLCVFHMTQLASRGELTEKLKDKCKDALLSLLHIIYKIDKKYQDESGDAPWKEINHLLGKECLSLHCLKHMFTHPFLLYSFAPIYRKKQITEKLITEIILEVLKLACMSNTDVMSLSGVLKPFKQKLVNHIIRRLKKNKLSCLMMESVVPSVELFELSYSDVLKLIYYVVAVPTEALICRNVGSLSLSVWGSLLMKLLGHCINLHKPIKTGMVTSIANHMAQLAKDNNLHCTPMEEHFLRYLEQFPHHLEHVQTRLLRCLLQQQAVSSSSVKLSVMLLHRKPVLIHDFISIVRQSKNVRQNATIVLPLLSTAFKSNVPIEQNILNKIYKEYSAEIQAAILKPAVAVDYHILISDFDVCKDLWNKVKSKAASLDKYEDFYIDLLKCLSLKMSKKQNDSEWSEIDFVLLVLEILVSLPKENVLDQKQMETVCEALQDYVMLNDRKVGVYASIKKSAVWLSFIKVSLKFGLQPQQDVSCKLLDLLAAVCDMVYENNAEEPQVDDIYQWALSHSEFLNVMLGKTQKKHKLTELLLLLTKKDPSVMSSSHIPILLGSYNATLDLTDQLVLQLLQTYEAGGISLYECRPYLWGQAAVSHYGVKSKVGMSLWRQPQVNQVLQLLDMDCILETIKNFPLSRGLKASELAKYEHVVYDPAFLLPLFSHLLAPEAVVRTRVFSSSGGLAFTLAALGSTCEDTRAAACHVVARLYFHEEACRNIKGRLLGLQFLDAIRNGVVSLKNKSLNPQLPCVITTFLARTSLILVQTHHAMYIPLQNFIIAKSSLNLNTVPEFFTFFHSSEVEFRMYRLWILQIIRDGMKSSLDFQISQRCAVFKLLLSFYSSVLADDDTKKLILEVIESTVKIPASAELLVSTNGLMSWLHQAVRRLSQADVLISTTIDVLSAFQTLLFNPCKLKDGCRVKKKSSVIHHLPHHLLLLLLDLLPKLGSKLAVVDLRNYLHTMHAAISSENSKAVCSLISTQKMFEIVQKSKEILGSVSDCEDLLVYGCKFAFAAQEEGSKFGLKTDNEQAVCHLRNITIEWLQRMYHGQAAV</sequence>
<gene>
    <name evidence="2" type="ORF">Cfor_05514</name>
</gene>
<dbReference type="InterPro" id="IPR032436">
    <property type="entry name" value="URB1_C"/>
</dbReference>
<dbReference type="GO" id="GO:0000463">
    <property type="term" value="P:maturation of LSU-rRNA from tricistronic rRNA transcript (SSU-rRNA, 5.8S rRNA, LSU-rRNA)"/>
    <property type="evidence" value="ECO:0007669"/>
    <property type="project" value="TreeGrafter"/>
</dbReference>
<dbReference type="InParanoid" id="A0A6L2PKR3"/>
<dbReference type="OrthoDB" id="72892at2759"/>
<dbReference type="Pfam" id="PF16201">
    <property type="entry name" value="NopRA1"/>
    <property type="match status" value="1"/>
</dbReference>
<dbReference type="InterPro" id="IPR039844">
    <property type="entry name" value="URB1"/>
</dbReference>
<evidence type="ECO:0000313" key="3">
    <source>
        <dbReference type="Proteomes" id="UP000502823"/>
    </source>
</evidence>